<gene>
    <name evidence="4" type="ORF">CJ255_01250</name>
</gene>
<organism evidence="4 5">
    <name type="scientific">Candidatus Viridilinea mediisalina</name>
    <dbReference type="NCBI Taxonomy" id="2024553"/>
    <lineage>
        <taxon>Bacteria</taxon>
        <taxon>Bacillati</taxon>
        <taxon>Chloroflexota</taxon>
        <taxon>Chloroflexia</taxon>
        <taxon>Chloroflexales</taxon>
        <taxon>Chloroflexineae</taxon>
        <taxon>Oscillochloridaceae</taxon>
        <taxon>Candidatus Viridilinea</taxon>
    </lineage>
</organism>
<proteinExistence type="predicted"/>
<dbReference type="OrthoDB" id="144171at2"/>
<evidence type="ECO:0000313" key="4">
    <source>
        <dbReference type="EMBL" id="PDW04862.1"/>
    </source>
</evidence>
<accession>A0A2A6RP75</accession>
<dbReference type="Gene3D" id="1.10.150.130">
    <property type="match status" value="1"/>
</dbReference>
<evidence type="ECO:0000256" key="1">
    <source>
        <dbReference type="ARBA" id="ARBA00023125"/>
    </source>
</evidence>
<reference evidence="5" key="1">
    <citation type="submission" date="2017-08" db="EMBL/GenBank/DDBJ databases">
        <authorList>
            <person name="Grouzdev D.S."/>
            <person name="Gaisin V.A."/>
            <person name="Rysina M.S."/>
            <person name="Gorlenko V.M."/>
        </authorList>
    </citation>
    <scope>NUCLEOTIDE SEQUENCE [LARGE SCALE GENOMIC DNA]</scope>
    <source>
        <strain evidence="5">Kir15-3F</strain>
    </source>
</reference>
<dbReference type="PROSITE" id="PS51900">
    <property type="entry name" value="CB"/>
    <property type="match status" value="1"/>
</dbReference>
<dbReference type="GO" id="GO:0003677">
    <property type="term" value="F:DNA binding"/>
    <property type="evidence" value="ECO:0007669"/>
    <property type="project" value="UniProtKB-UniRule"/>
</dbReference>
<feature type="domain" description="Core-binding (CB)" evidence="3">
    <location>
        <begin position="466"/>
        <end position="554"/>
    </location>
</feature>
<dbReference type="RefSeq" id="WP_097642274.1">
    <property type="nucleotide sequence ID" value="NZ_NQWI01000003.1"/>
</dbReference>
<dbReference type="EMBL" id="NQWI01000003">
    <property type="protein sequence ID" value="PDW04862.1"/>
    <property type="molecule type" value="Genomic_DNA"/>
</dbReference>
<dbReference type="Proteomes" id="UP000220527">
    <property type="component" value="Unassembled WGS sequence"/>
</dbReference>
<dbReference type="InterPro" id="IPR044068">
    <property type="entry name" value="CB"/>
</dbReference>
<dbReference type="InterPro" id="IPR010998">
    <property type="entry name" value="Integrase_recombinase_N"/>
</dbReference>
<sequence length="605" mass="69548">MTHHEPTIAAILRQLAGEYHGPVEERRVLERVLEQRPSNAKNPFATIRERLRWDGLALGWLRLGRGQLMPLHIALHGLRFRCLPRDEDLGNGMLPLAHLLPFCGTRGMNFTLQDAWGRPLEFISLKPDEPHMNGMPAFAMNQWYSKVGFRSGDSIIVTVTRSDPLVLTMTRERREDFSASAVAKQDAELLEAILQRTQRTQSTLAPCDEIVLPIFATAPWRSAYPGTPWQHLVLRDERLTLVDDIFLTNQPLGALKLFNCAEVFEPPPRAADADEARDRALLAQIEALQHELHRARERDAEAGLWNGQVQRASATFGGFSEDDTNQHHLFDQLEDELVGGDWELDDDWDDDDDFDQPEGVVVDQATLQAAHERMLQLLPPETIARLNQARDEEAEVIIAQHLNMLLARAPDLFPRINILPITNEDETFESSFFGDWVEDDWDEDYDGNFDHFEDLFEDTNTSVSLDQSSDLIAQFYDYLLEMGKTSTTARARSRALKIYAEFLASYYGRTLAQGDYATLDECLFFYYPRRVNKTSERQVRDLCTALKQFYAFLIQRGVIEDDRFAEALWRRRDQVVRVVELYDQMTGDSPSFELLFERLFLPYTE</sequence>
<protein>
    <recommendedName>
        <fullName evidence="3">Core-binding (CB) domain-containing protein</fullName>
    </recommendedName>
</protein>
<evidence type="ECO:0000256" key="2">
    <source>
        <dbReference type="PROSITE-ProRule" id="PRU01248"/>
    </source>
</evidence>
<keyword evidence="1 2" id="KW-0238">DNA-binding</keyword>
<name>A0A2A6RP75_9CHLR</name>
<comment type="caution">
    <text evidence="4">The sequence shown here is derived from an EMBL/GenBank/DDBJ whole genome shotgun (WGS) entry which is preliminary data.</text>
</comment>
<evidence type="ECO:0000259" key="3">
    <source>
        <dbReference type="PROSITE" id="PS51900"/>
    </source>
</evidence>
<evidence type="ECO:0000313" key="5">
    <source>
        <dbReference type="Proteomes" id="UP000220527"/>
    </source>
</evidence>
<keyword evidence="5" id="KW-1185">Reference proteome</keyword>
<dbReference type="AlphaFoldDB" id="A0A2A6RP75"/>